<dbReference type="PANTHER" id="PTHR43445:SF5">
    <property type="entry name" value="UDP-N-ACETYLMURAMATE--L-ALANYL-GAMMA-D-GLUTAMYL-MESO-2,6-DIAMINOHEPTANDIOATE LIGASE"/>
    <property type="match status" value="1"/>
</dbReference>
<keyword evidence="8" id="KW-0961">Cell wall biogenesis/degradation</keyword>
<dbReference type="SUPFAM" id="SSF53244">
    <property type="entry name" value="MurD-like peptide ligases, peptide-binding domain"/>
    <property type="match status" value="1"/>
</dbReference>
<dbReference type="GO" id="GO:0008360">
    <property type="term" value="P:regulation of cell shape"/>
    <property type="evidence" value="ECO:0007669"/>
    <property type="project" value="UniProtKB-KW"/>
</dbReference>
<evidence type="ECO:0000256" key="8">
    <source>
        <dbReference type="ARBA" id="ARBA00023316"/>
    </source>
</evidence>
<gene>
    <name evidence="12" type="ORF">KK078_08155</name>
</gene>
<sequence length="457" mass="50630">MHPKKQKIHFIAIGGSVMHSLAVALKEAGHHVTGSDDEVFEPSRGTLAKHGLLPEKEGWVPEKLDASIDLVILGMHARPDNPELLRAQELGLAIKSFPEYIYEQSIDKQRVVIAGSHGKTTITAIVLHVLKYFHRDFDYVIGARIAGLEHTVKLSQAPVIVIEGDEYPSSALDPTPKFLRYQHHVGVISGISWDHVNAFPSEEDYVKQFDIFADNTPKGGILIYSEQDSLALMIGKKEREGIVQVVYKTHAHTQDANGNCFLTNAKERHPIQLFGNHNFQNLSAAKEVLKKIGITPEQFFQAIPSFKGAEGRLEKIHENGSTAVYKDFAHAPSKAKATVKALKEIFPSRELVACLELHTYSSLNKDFLPNYKDSLKAAQLPIVYVNPEKTKAKGLEAIAEADIRSAFGLPTLQVFTEAAKLEQYLLQQSWKNKNLLIMSSGNLGGIDVHTLAEKIIA</sequence>
<feature type="domain" description="Mur ligase C-terminal" evidence="10">
    <location>
        <begin position="311"/>
        <end position="441"/>
    </location>
</feature>
<keyword evidence="6" id="KW-0573">Peptidoglycan synthesis</keyword>
<dbReference type="Gene3D" id="3.90.190.20">
    <property type="entry name" value="Mur ligase, C-terminal domain"/>
    <property type="match status" value="1"/>
</dbReference>
<dbReference type="InterPro" id="IPR050061">
    <property type="entry name" value="MurCDEF_pg_biosynth"/>
</dbReference>
<dbReference type="Gene3D" id="3.40.50.720">
    <property type="entry name" value="NAD(P)-binding Rossmann-like Domain"/>
    <property type="match status" value="1"/>
</dbReference>
<dbReference type="PANTHER" id="PTHR43445">
    <property type="entry name" value="UDP-N-ACETYLMURAMATE--L-ALANINE LIGASE-RELATED"/>
    <property type="match status" value="1"/>
</dbReference>
<keyword evidence="7" id="KW-0131">Cell cycle</keyword>
<dbReference type="GO" id="GO:0051301">
    <property type="term" value="P:cell division"/>
    <property type="evidence" value="ECO:0007669"/>
    <property type="project" value="UniProtKB-KW"/>
</dbReference>
<evidence type="ECO:0000313" key="13">
    <source>
        <dbReference type="Proteomes" id="UP001319180"/>
    </source>
</evidence>
<proteinExistence type="predicted"/>
<dbReference type="RefSeq" id="WP_254089761.1">
    <property type="nucleotide sequence ID" value="NZ_JAHESC010000009.1"/>
</dbReference>
<evidence type="ECO:0000259" key="11">
    <source>
        <dbReference type="Pfam" id="PF08245"/>
    </source>
</evidence>
<dbReference type="InterPro" id="IPR013221">
    <property type="entry name" value="Mur_ligase_cen"/>
</dbReference>
<dbReference type="InterPro" id="IPR036615">
    <property type="entry name" value="Mur_ligase_C_dom_sf"/>
</dbReference>
<name>A0AAP2D6W7_9BACT</name>
<reference evidence="12 13" key="1">
    <citation type="submission" date="2021-05" db="EMBL/GenBank/DDBJ databases">
        <title>A Polyphasic approach of four new species of the genus Ohtaekwangia: Ohtaekwangia histidinii sp. nov., Ohtaekwangia cretensis sp. nov., Ohtaekwangia indiensis sp. nov., Ohtaekwangia reichenbachii sp. nov. from diverse environment.</title>
        <authorList>
            <person name="Octaviana S."/>
        </authorList>
    </citation>
    <scope>NUCLEOTIDE SEQUENCE [LARGE SCALE GENOMIC DNA]</scope>
    <source>
        <strain evidence="12 13">PWU37</strain>
    </source>
</reference>
<keyword evidence="5" id="KW-0133">Cell shape</keyword>
<organism evidence="12 13">
    <name type="scientific">Dawidia soli</name>
    <dbReference type="NCBI Taxonomy" id="2782352"/>
    <lineage>
        <taxon>Bacteria</taxon>
        <taxon>Pseudomonadati</taxon>
        <taxon>Bacteroidota</taxon>
        <taxon>Cytophagia</taxon>
        <taxon>Cytophagales</taxon>
        <taxon>Chryseotaleaceae</taxon>
        <taxon>Dawidia</taxon>
    </lineage>
</organism>
<keyword evidence="2" id="KW-0132">Cell division</keyword>
<dbReference type="InterPro" id="IPR000713">
    <property type="entry name" value="Mur_ligase_N"/>
</dbReference>
<dbReference type="InterPro" id="IPR036565">
    <property type="entry name" value="Mur-like_cat_sf"/>
</dbReference>
<dbReference type="GO" id="GO:0005524">
    <property type="term" value="F:ATP binding"/>
    <property type="evidence" value="ECO:0007669"/>
    <property type="project" value="UniProtKB-KW"/>
</dbReference>
<dbReference type="Pfam" id="PF01225">
    <property type="entry name" value="Mur_ligase"/>
    <property type="match status" value="1"/>
</dbReference>
<evidence type="ECO:0000313" key="12">
    <source>
        <dbReference type="EMBL" id="MBT1686523.1"/>
    </source>
</evidence>
<feature type="domain" description="Mur ligase central" evidence="11">
    <location>
        <begin position="113"/>
        <end position="285"/>
    </location>
</feature>
<keyword evidence="4" id="KW-0067">ATP-binding</keyword>
<dbReference type="AlphaFoldDB" id="A0AAP2D6W7"/>
<dbReference type="SUPFAM" id="SSF51984">
    <property type="entry name" value="MurCD N-terminal domain"/>
    <property type="match status" value="1"/>
</dbReference>
<dbReference type="GO" id="GO:0009252">
    <property type="term" value="P:peptidoglycan biosynthetic process"/>
    <property type="evidence" value="ECO:0007669"/>
    <property type="project" value="UniProtKB-KW"/>
</dbReference>
<dbReference type="Proteomes" id="UP001319180">
    <property type="component" value="Unassembled WGS sequence"/>
</dbReference>
<dbReference type="InterPro" id="IPR004101">
    <property type="entry name" value="Mur_ligase_C"/>
</dbReference>
<evidence type="ECO:0000256" key="6">
    <source>
        <dbReference type="ARBA" id="ARBA00022984"/>
    </source>
</evidence>
<evidence type="ECO:0000259" key="9">
    <source>
        <dbReference type="Pfam" id="PF01225"/>
    </source>
</evidence>
<evidence type="ECO:0000256" key="2">
    <source>
        <dbReference type="ARBA" id="ARBA00022618"/>
    </source>
</evidence>
<evidence type="ECO:0000256" key="5">
    <source>
        <dbReference type="ARBA" id="ARBA00022960"/>
    </source>
</evidence>
<dbReference type="GO" id="GO:0071555">
    <property type="term" value="P:cell wall organization"/>
    <property type="evidence" value="ECO:0007669"/>
    <property type="project" value="UniProtKB-KW"/>
</dbReference>
<accession>A0AAP2D6W7</accession>
<comment type="caution">
    <text evidence="12">The sequence shown here is derived from an EMBL/GenBank/DDBJ whole genome shotgun (WGS) entry which is preliminary data.</text>
</comment>
<protein>
    <submittedName>
        <fullName evidence="12">Peptidoglycan synthetase</fullName>
    </submittedName>
</protein>
<keyword evidence="1" id="KW-0436">Ligase</keyword>
<keyword evidence="13" id="KW-1185">Reference proteome</keyword>
<evidence type="ECO:0000259" key="10">
    <source>
        <dbReference type="Pfam" id="PF02875"/>
    </source>
</evidence>
<feature type="domain" description="Mur ligase N-terminal catalytic" evidence="9">
    <location>
        <begin position="7"/>
        <end position="101"/>
    </location>
</feature>
<keyword evidence="3" id="KW-0547">Nucleotide-binding</keyword>
<evidence type="ECO:0000256" key="1">
    <source>
        <dbReference type="ARBA" id="ARBA00022598"/>
    </source>
</evidence>
<dbReference type="Pfam" id="PF02875">
    <property type="entry name" value="Mur_ligase_C"/>
    <property type="match status" value="1"/>
</dbReference>
<evidence type="ECO:0000256" key="7">
    <source>
        <dbReference type="ARBA" id="ARBA00023306"/>
    </source>
</evidence>
<evidence type="ECO:0000256" key="4">
    <source>
        <dbReference type="ARBA" id="ARBA00022840"/>
    </source>
</evidence>
<dbReference type="SUPFAM" id="SSF53623">
    <property type="entry name" value="MurD-like peptide ligases, catalytic domain"/>
    <property type="match status" value="1"/>
</dbReference>
<dbReference type="EMBL" id="JAHESC010000009">
    <property type="protein sequence ID" value="MBT1686523.1"/>
    <property type="molecule type" value="Genomic_DNA"/>
</dbReference>
<evidence type="ECO:0000256" key="3">
    <source>
        <dbReference type="ARBA" id="ARBA00022741"/>
    </source>
</evidence>
<dbReference type="Gene3D" id="3.40.1190.10">
    <property type="entry name" value="Mur-like, catalytic domain"/>
    <property type="match status" value="1"/>
</dbReference>
<dbReference type="GO" id="GO:0016881">
    <property type="term" value="F:acid-amino acid ligase activity"/>
    <property type="evidence" value="ECO:0007669"/>
    <property type="project" value="InterPro"/>
</dbReference>
<dbReference type="Pfam" id="PF08245">
    <property type="entry name" value="Mur_ligase_M"/>
    <property type="match status" value="1"/>
</dbReference>